<accession>A0AAJ1WRP4</accession>
<protein>
    <submittedName>
        <fullName evidence="1">Membrane protein YhdT</fullName>
    </submittedName>
</protein>
<reference evidence="1 2" key="1">
    <citation type="submission" date="2023-07" db="EMBL/GenBank/DDBJ databases">
        <title>Genomic Encyclopedia of Type Strains, Phase IV (KMG-IV): sequencing the most valuable type-strain genomes for metagenomic binning, comparative biology and taxonomic classification.</title>
        <authorList>
            <person name="Goeker M."/>
        </authorList>
    </citation>
    <scope>NUCLEOTIDE SEQUENCE [LARGE SCALE GENOMIC DNA]</scope>
    <source>
        <strain evidence="1 2">DSM 46876</strain>
    </source>
</reference>
<dbReference type="AlphaFoldDB" id="A0AAJ1WRP4"/>
<dbReference type="Proteomes" id="UP001238450">
    <property type="component" value="Unassembled WGS sequence"/>
</dbReference>
<proteinExistence type="predicted"/>
<sequence>MAVKMIYREISIECESYEMKYVVGAKMNDLEDWARWEPVEYATCPCCKSENLDELNGTVPYYQARRLGKRAYVHSKESAEWNNFLDFCYEVAWLTNDALDKLIETIEKESLHENM</sequence>
<name>A0AAJ1WRP4_9BACL</name>
<comment type="caution">
    <text evidence="1">The sequence shown here is derived from an EMBL/GenBank/DDBJ whole genome shotgun (WGS) entry which is preliminary data.</text>
</comment>
<dbReference type="RefSeq" id="WP_307254656.1">
    <property type="nucleotide sequence ID" value="NZ_JAUSUV010000017.1"/>
</dbReference>
<evidence type="ECO:0000313" key="2">
    <source>
        <dbReference type="Proteomes" id="UP001238450"/>
    </source>
</evidence>
<evidence type="ECO:0000313" key="1">
    <source>
        <dbReference type="EMBL" id="MDQ0418737.1"/>
    </source>
</evidence>
<gene>
    <name evidence="1" type="ORF">J2Z48_002941</name>
</gene>
<dbReference type="EMBL" id="JAUSUV010000017">
    <property type="protein sequence ID" value="MDQ0418737.1"/>
    <property type="molecule type" value="Genomic_DNA"/>
</dbReference>
<keyword evidence="2" id="KW-1185">Reference proteome</keyword>
<organism evidence="1 2">
    <name type="scientific">Croceifilum oryzae</name>
    <dbReference type="NCBI Taxonomy" id="1553429"/>
    <lineage>
        <taxon>Bacteria</taxon>
        <taxon>Bacillati</taxon>
        <taxon>Bacillota</taxon>
        <taxon>Bacilli</taxon>
        <taxon>Bacillales</taxon>
        <taxon>Thermoactinomycetaceae</taxon>
        <taxon>Croceifilum</taxon>
    </lineage>
</organism>